<protein>
    <submittedName>
        <fullName evidence="1">Uncharacterized protein</fullName>
    </submittedName>
</protein>
<dbReference type="Proteomes" id="UP000032024">
    <property type="component" value="Chromosome"/>
</dbReference>
<dbReference type="EMBL" id="CP010525">
    <property type="protein sequence ID" value="AJO23747.1"/>
    <property type="molecule type" value="Genomic_DNA"/>
</dbReference>
<sequence>MSNAFQFDIHFRACVLSFICPMKDVSMVGGPRFVLHQPGERHFHGLGLAFCPSSTR</sequence>
<keyword evidence="2" id="KW-1185">Reference proteome</keyword>
<evidence type="ECO:0000313" key="1">
    <source>
        <dbReference type="EMBL" id="AJO23747.1"/>
    </source>
</evidence>
<proteinExistence type="predicted"/>
<accession>A0AAN0T6H7</accession>
<dbReference type="AlphaFoldDB" id="A0AAN0T6H7"/>
<name>A0AAN0T6H7_HEYCO</name>
<gene>
    <name evidence="1" type="ORF">SB48_HM08orf04711</name>
</gene>
<reference evidence="2" key="1">
    <citation type="submission" date="2015-01" db="EMBL/GenBank/DDBJ databases">
        <title>Comparative genome analysis of Bacillus coagulans HM-08, Clostridium butyricum HM-68, Bacillus subtilis HM-66 and Bacillus paralicheniformis BL-09.</title>
        <authorList>
            <person name="Zhang H."/>
        </authorList>
    </citation>
    <scope>NUCLEOTIDE SEQUENCE [LARGE SCALE GENOMIC DNA]</scope>
    <source>
        <strain evidence="2">HM-08</strain>
    </source>
</reference>
<evidence type="ECO:0000313" key="2">
    <source>
        <dbReference type="Proteomes" id="UP000032024"/>
    </source>
</evidence>
<organism evidence="1 2">
    <name type="scientific">Heyndrickxia coagulans</name>
    <name type="common">Weizmannia coagulans</name>
    <dbReference type="NCBI Taxonomy" id="1398"/>
    <lineage>
        <taxon>Bacteria</taxon>
        <taxon>Bacillati</taxon>
        <taxon>Bacillota</taxon>
        <taxon>Bacilli</taxon>
        <taxon>Bacillales</taxon>
        <taxon>Bacillaceae</taxon>
        <taxon>Heyndrickxia</taxon>
    </lineage>
</organism>